<sequence>MRWINVKNVNELKSLGKFAEVKREIKQDVGENIKITGRGWNDLYKNITKFSNLVEHIYKSDINSSKLVQSSDISSNYFTSKSNEYIFYLTELDGEIRMKKLGITKSLFSNKNEAKAWRDKISKEIHPDINNHPKSTLAMAKLNEMYSSMVGKN</sequence>
<accession>A0A0B3W0G2</accession>
<proteinExistence type="predicted"/>
<gene>
    <name evidence="2" type="ORF">QX51_17545</name>
</gene>
<name>A0A0B3W0G2_9FIRM</name>
<evidence type="ECO:0000256" key="1">
    <source>
        <dbReference type="ARBA" id="ARBA00022705"/>
    </source>
</evidence>
<dbReference type="GO" id="GO:0006260">
    <property type="term" value="P:DNA replication"/>
    <property type="evidence" value="ECO:0007669"/>
    <property type="project" value="UniProtKB-KW"/>
</dbReference>
<evidence type="ECO:0000313" key="2">
    <source>
        <dbReference type="EMBL" id="KHS55757.1"/>
    </source>
</evidence>
<comment type="caution">
    <text evidence="2">The sequence shown here is derived from an EMBL/GenBank/DDBJ whole genome shotgun (WGS) entry which is preliminary data.</text>
</comment>
<evidence type="ECO:0000313" key="3">
    <source>
        <dbReference type="Proteomes" id="UP000031189"/>
    </source>
</evidence>
<protein>
    <recommendedName>
        <fullName evidence="4">J domain-containing protein</fullName>
    </recommendedName>
</protein>
<dbReference type="RefSeq" id="WP_039681201.1">
    <property type="nucleotide sequence ID" value="NZ_JAWGXO010000006.1"/>
</dbReference>
<organism evidence="2 3">
    <name type="scientific">Terrisporobacter othiniensis</name>
    <dbReference type="NCBI Taxonomy" id="1577792"/>
    <lineage>
        <taxon>Bacteria</taxon>
        <taxon>Bacillati</taxon>
        <taxon>Bacillota</taxon>
        <taxon>Clostridia</taxon>
        <taxon>Peptostreptococcales</taxon>
        <taxon>Peptostreptococcaceae</taxon>
        <taxon>Terrisporobacter</taxon>
    </lineage>
</organism>
<keyword evidence="3" id="KW-1185">Reference proteome</keyword>
<dbReference type="Proteomes" id="UP000031189">
    <property type="component" value="Unassembled WGS sequence"/>
</dbReference>
<dbReference type="SUPFAM" id="SSF46565">
    <property type="entry name" value="Chaperone J-domain"/>
    <property type="match status" value="1"/>
</dbReference>
<reference evidence="2 3" key="1">
    <citation type="submission" date="2014-12" db="EMBL/GenBank/DDBJ databases">
        <title>Draft genome sequence of Terrisporobacter sp. 08-306576, isolated from the blood culture of a bacteremia patient.</title>
        <authorList>
            <person name="Lund L.C."/>
            <person name="Sydenham T.V."/>
            <person name="Hogh S.V."/>
            <person name="Skov M.N."/>
            <person name="Kemp M."/>
            <person name="Justesen U.S."/>
        </authorList>
    </citation>
    <scope>NUCLEOTIDE SEQUENCE [LARGE SCALE GENOMIC DNA]</scope>
    <source>
        <strain evidence="2 3">08-306576</strain>
    </source>
</reference>
<dbReference type="EMBL" id="JWHR01000150">
    <property type="protein sequence ID" value="KHS55757.1"/>
    <property type="molecule type" value="Genomic_DNA"/>
</dbReference>
<keyword evidence="1" id="KW-0235">DNA replication</keyword>
<dbReference type="InterPro" id="IPR036869">
    <property type="entry name" value="J_dom_sf"/>
</dbReference>
<dbReference type="OrthoDB" id="1937807at2"/>
<dbReference type="AlphaFoldDB" id="A0A0B3W0G2"/>
<evidence type="ECO:0008006" key="4">
    <source>
        <dbReference type="Google" id="ProtNLM"/>
    </source>
</evidence>